<dbReference type="AlphaFoldDB" id="A0A058Z1Z0"/>
<evidence type="ECO:0000259" key="1">
    <source>
        <dbReference type="PROSITE" id="PS50011"/>
    </source>
</evidence>
<dbReference type="GO" id="GO:0005524">
    <property type="term" value="F:ATP binding"/>
    <property type="evidence" value="ECO:0007669"/>
    <property type="project" value="InterPro"/>
</dbReference>
<sequence length="111" mass="11682">MTVRYAAPEVIGAFQRGVALDRAAFLPADVYSAAVMLLECLTRAVPWPNMDMQGIVSAVQAGSRPSTSALSPDMGDLVHASWQTDAGQRPSAGALRQRCVMFFVAAGGLGQ</sequence>
<dbReference type="PROSITE" id="PS50011">
    <property type="entry name" value="PROTEIN_KINASE_DOM"/>
    <property type="match status" value="1"/>
</dbReference>
<dbReference type="OrthoDB" id="4062651at2759"/>
<dbReference type="STRING" id="691883.A0A058Z1Z0"/>
<dbReference type="Gene3D" id="1.10.510.10">
    <property type="entry name" value="Transferase(Phosphotransferase) domain 1"/>
    <property type="match status" value="1"/>
</dbReference>
<dbReference type="GO" id="GO:0004674">
    <property type="term" value="F:protein serine/threonine kinase activity"/>
    <property type="evidence" value="ECO:0007669"/>
    <property type="project" value="TreeGrafter"/>
</dbReference>
<name>A0A058Z1Z0_FONAL</name>
<dbReference type="RefSeq" id="XP_009497525.1">
    <property type="nucleotide sequence ID" value="XM_009499250.1"/>
</dbReference>
<dbReference type="InterPro" id="IPR011009">
    <property type="entry name" value="Kinase-like_dom_sf"/>
</dbReference>
<protein>
    <recommendedName>
        <fullName evidence="1">Protein kinase domain-containing protein</fullName>
    </recommendedName>
</protein>
<reference evidence="2" key="1">
    <citation type="submission" date="2013-04" db="EMBL/GenBank/DDBJ databases">
        <title>The Genome Sequence of Fonticula alba ATCC 38817.</title>
        <authorList>
            <consortium name="The Broad Institute Genomics Platform"/>
            <person name="Russ C."/>
            <person name="Cuomo C."/>
            <person name="Burger G."/>
            <person name="Gray M.W."/>
            <person name="Holland P.W.H."/>
            <person name="King N."/>
            <person name="Lang F.B.F."/>
            <person name="Roger A.J."/>
            <person name="Ruiz-Trillo I."/>
            <person name="Brown M."/>
            <person name="Walker B."/>
            <person name="Young S."/>
            <person name="Zeng Q."/>
            <person name="Gargeya S."/>
            <person name="Fitzgerald M."/>
            <person name="Haas B."/>
            <person name="Abouelleil A."/>
            <person name="Allen A.W."/>
            <person name="Alvarado L."/>
            <person name="Arachchi H.M."/>
            <person name="Berlin A.M."/>
            <person name="Chapman S.B."/>
            <person name="Gainer-Dewar J."/>
            <person name="Goldberg J."/>
            <person name="Griggs A."/>
            <person name="Gujja S."/>
            <person name="Hansen M."/>
            <person name="Howarth C."/>
            <person name="Imamovic A."/>
            <person name="Ireland A."/>
            <person name="Larimer J."/>
            <person name="McCowan C."/>
            <person name="Murphy C."/>
            <person name="Pearson M."/>
            <person name="Poon T.W."/>
            <person name="Priest M."/>
            <person name="Roberts A."/>
            <person name="Saif S."/>
            <person name="Shea T."/>
            <person name="Sisk P."/>
            <person name="Sykes S."/>
            <person name="Wortman J."/>
            <person name="Nusbaum C."/>
            <person name="Birren B."/>
        </authorList>
    </citation>
    <scope>NUCLEOTIDE SEQUENCE [LARGE SCALE GENOMIC DNA]</scope>
    <source>
        <strain evidence="2">ATCC 38817</strain>
    </source>
</reference>
<dbReference type="Proteomes" id="UP000030693">
    <property type="component" value="Unassembled WGS sequence"/>
</dbReference>
<organism evidence="2">
    <name type="scientific">Fonticula alba</name>
    <name type="common">Slime mold</name>
    <dbReference type="NCBI Taxonomy" id="691883"/>
    <lineage>
        <taxon>Eukaryota</taxon>
        <taxon>Rotosphaerida</taxon>
        <taxon>Fonticulaceae</taxon>
        <taxon>Fonticula</taxon>
    </lineage>
</organism>
<dbReference type="InterPro" id="IPR051681">
    <property type="entry name" value="Ser/Thr_Kinases-Pseudokinases"/>
</dbReference>
<dbReference type="SUPFAM" id="SSF56112">
    <property type="entry name" value="Protein kinase-like (PK-like)"/>
    <property type="match status" value="1"/>
</dbReference>
<accession>A0A058Z1Z0</accession>
<feature type="domain" description="Protein kinase" evidence="1">
    <location>
        <begin position="1"/>
        <end position="103"/>
    </location>
</feature>
<gene>
    <name evidence="2" type="ORF">H696_05417</name>
</gene>
<evidence type="ECO:0000313" key="2">
    <source>
        <dbReference type="EMBL" id="KCV68151.1"/>
    </source>
</evidence>
<evidence type="ECO:0000313" key="3">
    <source>
        <dbReference type="Proteomes" id="UP000030693"/>
    </source>
</evidence>
<dbReference type="EMBL" id="KB932210">
    <property type="protein sequence ID" value="KCV68151.1"/>
    <property type="molecule type" value="Genomic_DNA"/>
</dbReference>
<keyword evidence="3" id="KW-1185">Reference proteome</keyword>
<dbReference type="PANTHER" id="PTHR44329">
    <property type="entry name" value="SERINE/THREONINE-PROTEIN KINASE TNNI3K-RELATED"/>
    <property type="match status" value="1"/>
</dbReference>
<dbReference type="InterPro" id="IPR000719">
    <property type="entry name" value="Prot_kinase_dom"/>
</dbReference>
<proteinExistence type="predicted"/>
<dbReference type="Pfam" id="PF00069">
    <property type="entry name" value="Pkinase"/>
    <property type="match status" value="1"/>
</dbReference>
<dbReference type="GeneID" id="20530142"/>